<evidence type="ECO:0000313" key="4">
    <source>
        <dbReference type="EMBL" id="GAM33585.1"/>
    </source>
</evidence>
<gene>
    <name evidence="4" type="ORF">TCE0_011r00591</name>
</gene>
<name>A0A0B8N2N4_TALPI</name>
<evidence type="ECO:0000256" key="3">
    <source>
        <dbReference type="ARBA" id="ARBA00023002"/>
    </source>
</evidence>
<evidence type="ECO:0000313" key="5">
    <source>
        <dbReference type="Proteomes" id="UP000053095"/>
    </source>
</evidence>
<dbReference type="SUPFAM" id="SSF51735">
    <property type="entry name" value="NAD(P)-binding Rossmann-fold domains"/>
    <property type="match status" value="1"/>
</dbReference>
<dbReference type="Proteomes" id="UP000053095">
    <property type="component" value="Unassembled WGS sequence"/>
</dbReference>
<keyword evidence="5" id="KW-1185">Reference proteome</keyword>
<proteinExistence type="inferred from homology"/>
<reference evidence="5" key="1">
    <citation type="journal article" date="2015" name="Genome Announc.">
        <title>Draft genome sequence of Talaromyces cellulolyticus strain Y-94, a source of lignocellulosic biomass-degrading enzymes.</title>
        <authorList>
            <person name="Fujii T."/>
            <person name="Koike H."/>
            <person name="Sawayama S."/>
            <person name="Yano S."/>
            <person name="Inoue H."/>
        </authorList>
    </citation>
    <scope>NUCLEOTIDE SEQUENCE [LARGE SCALE GENOMIC DNA]</scope>
    <source>
        <strain evidence="5">Y-94</strain>
    </source>
</reference>
<organism evidence="4 5">
    <name type="scientific">Talaromyces pinophilus</name>
    <name type="common">Penicillium pinophilum</name>
    <dbReference type="NCBI Taxonomy" id="128442"/>
    <lineage>
        <taxon>Eukaryota</taxon>
        <taxon>Fungi</taxon>
        <taxon>Dikarya</taxon>
        <taxon>Ascomycota</taxon>
        <taxon>Pezizomycotina</taxon>
        <taxon>Eurotiomycetes</taxon>
        <taxon>Eurotiomycetidae</taxon>
        <taxon>Eurotiales</taxon>
        <taxon>Trichocomaceae</taxon>
        <taxon>Talaromyces</taxon>
        <taxon>Talaromyces sect. Talaromyces</taxon>
    </lineage>
</organism>
<sequence>MVVVAVAGGSGNVGRTMVETLLELREHEIIVLSRKQSPGVANVESVVVDYGDVGAIAEALTQHDGWGSLPNKRSPVYAFREASNAELRKTTLEWTRVSNGFFPDYYGSPRVKTHLPTITFAVDIASREAALPGTRNESIAFTYSFDLARFVSASLSLPKWEETTYCYGDKTTWNEFIKVAEDITGSRLRVTYDPVEKLQKGEFTELPPHAKEAAASPFPEALARSLLSILGLWTAEGYFNISVEGSLYQKFPNKKLMTVRDILLQGHGPK</sequence>
<protein>
    <recommendedName>
        <fullName evidence="6">NmrA-like domain-containing protein</fullName>
    </recommendedName>
</protein>
<keyword evidence="2" id="KW-0521">NADP</keyword>
<dbReference type="InterPro" id="IPR036291">
    <property type="entry name" value="NAD(P)-bd_dom_sf"/>
</dbReference>
<comment type="similarity">
    <text evidence="1">Belongs to the NmrA-type oxidoreductase family. Isoflavone reductase subfamily.</text>
</comment>
<evidence type="ECO:0000256" key="1">
    <source>
        <dbReference type="ARBA" id="ARBA00005725"/>
    </source>
</evidence>
<dbReference type="AlphaFoldDB" id="A0A0B8N2N4"/>
<dbReference type="PANTHER" id="PTHR47706">
    <property type="entry name" value="NMRA-LIKE FAMILY PROTEIN"/>
    <property type="match status" value="1"/>
</dbReference>
<dbReference type="GO" id="GO:0016491">
    <property type="term" value="F:oxidoreductase activity"/>
    <property type="evidence" value="ECO:0007669"/>
    <property type="project" value="UniProtKB-KW"/>
</dbReference>
<dbReference type="PANTHER" id="PTHR47706:SF4">
    <property type="entry name" value="NMRA-LIKE DOMAIN-CONTAINING PROTEIN"/>
    <property type="match status" value="1"/>
</dbReference>
<accession>A0A0B8N2N4</accession>
<evidence type="ECO:0008006" key="6">
    <source>
        <dbReference type="Google" id="ProtNLM"/>
    </source>
</evidence>
<dbReference type="EMBL" id="DF933807">
    <property type="protein sequence ID" value="GAM33585.1"/>
    <property type="molecule type" value="Genomic_DNA"/>
</dbReference>
<dbReference type="InterPro" id="IPR051609">
    <property type="entry name" value="NmrA/Isoflavone_reductase-like"/>
</dbReference>
<keyword evidence="3" id="KW-0560">Oxidoreductase</keyword>
<evidence type="ECO:0000256" key="2">
    <source>
        <dbReference type="ARBA" id="ARBA00022857"/>
    </source>
</evidence>
<dbReference type="Gene3D" id="3.40.50.720">
    <property type="entry name" value="NAD(P)-binding Rossmann-like Domain"/>
    <property type="match status" value="2"/>
</dbReference>